<evidence type="ECO:0000259" key="6">
    <source>
        <dbReference type="Pfam" id="PF12740"/>
    </source>
</evidence>
<feature type="chain" id="PRO_5026194929" evidence="4">
    <location>
        <begin position="35"/>
        <end position="556"/>
    </location>
</feature>
<dbReference type="GO" id="GO:0003847">
    <property type="term" value="F:1-alkyl-2-acetylglycerophosphocholine esterase activity"/>
    <property type="evidence" value="ECO:0007669"/>
    <property type="project" value="TreeGrafter"/>
</dbReference>
<evidence type="ECO:0000256" key="4">
    <source>
        <dbReference type="SAM" id="SignalP"/>
    </source>
</evidence>
<evidence type="ECO:0000313" key="7">
    <source>
        <dbReference type="EMBL" id="QJB44323.1"/>
    </source>
</evidence>
<accession>A0A6H2BYR3</accession>
<dbReference type="InterPro" id="IPR010802">
    <property type="entry name" value="DUF1400"/>
</dbReference>
<dbReference type="PANTHER" id="PTHR10272:SF13">
    <property type="entry name" value="POLY(ETHYLENE TEREPHTHALATE) HYDROLASE"/>
    <property type="match status" value="1"/>
</dbReference>
<dbReference type="KEGG" id="dfs:HGD76_09150"/>
<reference evidence="7 8" key="2">
    <citation type="submission" date="2020-04" db="EMBL/GenBank/DDBJ databases">
        <authorList>
            <person name="Fomenkov A."/>
            <person name="Anton B.P."/>
            <person name="Roberts R.J."/>
        </authorList>
    </citation>
    <scope>NUCLEOTIDE SEQUENCE [LARGE SCALE GENOMIC DNA]</scope>
    <source>
        <strain evidence="7 8">CCAP 1403/13f</strain>
    </source>
</reference>
<dbReference type="InterPro" id="IPR041127">
    <property type="entry name" value="PET_hydrolase/cutinase-like"/>
</dbReference>
<sequence length="556" mass="60457">MFTQKSWKDFKVFAGVFCAVALTPFFVVNTSAQAADTVVIRYGLLEESVSLEELKKSTETGKLPASLGTYTKRMTEEQRRFLVEGLKIRIPINVITLDRLINTQIGTTILSDVSTAISRGDQAGLQAMKGGLVLGANSPQGLSILSFIAAYPSQRLEINLPQAITVARSLNGAFIRTQRFMFGLSPQVNPKDIKDIKVASLDPTQGGSAQVQTLKLSFNDQKRQRQIPLDVYFSTAATANKPVIVFSHGFGSVRTDLRYLAEHLASHGYVVAALEHPGSNETASKAVKKNKNQLVAPQEFLDRPRDISFILDELEKLNQTANSPLQGKLATNNVMVVGYSFGGGTALALAGGELQIENLKQSCQRKLGKTNLSEGLQCVAQALPEKTYQLRDNRIKQAIALNPTTSLMFGETGLTKVQIPTLILSSSADKITPPLTEQIMGFAKIPSPKWLVGVVGGSHLSVIDPKITPYQQGKPGKPILNKEVTGKQAQDVRKFLKGITLAMAAQLTPEASQYAPFLTSDYAQISSTRLFPLRIVRELSPEMIQEAQGPGMTANK</sequence>
<evidence type="ECO:0000256" key="2">
    <source>
        <dbReference type="ARBA" id="ARBA00022963"/>
    </source>
</evidence>
<dbReference type="RefSeq" id="WP_168695598.1">
    <property type="nucleotide sequence ID" value="NZ_CP051206.1"/>
</dbReference>
<protein>
    <submittedName>
        <fullName evidence="7">Alpha/beta hydrolase</fullName>
    </submittedName>
</protein>
<dbReference type="Gene3D" id="3.40.50.1820">
    <property type="entry name" value="alpha/beta hydrolase"/>
    <property type="match status" value="1"/>
</dbReference>
<dbReference type="Pfam" id="PF12740">
    <property type="entry name" value="PETase"/>
    <property type="match status" value="1"/>
</dbReference>
<feature type="domain" description="PET hydrolase/cutinase-like" evidence="6">
    <location>
        <begin position="231"/>
        <end position="352"/>
    </location>
</feature>
<feature type="signal peptide" evidence="4">
    <location>
        <begin position="1"/>
        <end position="34"/>
    </location>
</feature>
<dbReference type="EMBL" id="CP051206">
    <property type="protein sequence ID" value="QJB44323.1"/>
    <property type="molecule type" value="Genomic_DNA"/>
</dbReference>
<keyword evidence="2" id="KW-0442">Lipid degradation</keyword>
<dbReference type="InterPro" id="IPR029058">
    <property type="entry name" value="AB_hydrolase_fold"/>
</dbReference>
<evidence type="ECO:0000256" key="3">
    <source>
        <dbReference type="ARBA" id="ARBA00023098"/>
    </source>
</evidence>
<dbReference type="Pfam" id="PF07176">
    <property type="entry name" value="DUF1400"/>
    <property type="match status" value="1"/>
</dbReference>
<evidence type="ECO:0000259" key="5">
    <source>
        <dbReference type="Pfam" id="PF07176"/>
    </source>
</evidence>
<feature type="domain" description="DUF1400" evidence="5">
    <location>
        <begin position="34"/>
        <end position="159"/>
    </location>
</feature>
<evidence type="ECO:0000256" key="1">
    <source>
        <dbReference type="ARBA" id="ARBA00022801"/>
    </source>
</evidence>
<name>A0A6H2BYR3_DOLFA</name>
<dbReference type="PANTHER" id="PTHR10272">
    <property type="entry name" value="PLATELET-ACTIVATING FACTOR ACETYLHYDROLASE"/>
    <property type="match status" value="1"/>
</dbReference>
<organism evidence="7 8">
    <name type="scientific">Dolichospermum flos-aquae CCAP 1403/13F</name>
    <dbReference type="NCBI Taxonomy" id="315271"/>
    <lineage>
        <taxon>Bacteria</taxon>
        <taxon>Bacillati</taxon>
        <taxon>Cyanobacteriota</taxon>
        <taxon>Cyanophyceae</taxon>
        <taxon>Nostocales</taxon>
        <taxon>Aphanizomenonaceae</taxon>
        <taxon>Dolichospermum</taxon>
    </lineage>
</organism>
<proteinExistence type="predicted"/>
<dbReference type="GO" id="GO:0016042">
    <property type="term" value="P:lipid catabolic process"/>
    <property type="evidence" value="ECO:0007669"/>
    <property type="project" value="UniProtKB-KW"/>
</dbReference>
<dbReference type="Proteomes" id="UP000502433">
    <property type="component" value="Chromosome"/>
</dbReference>
<keyword evidence="1 7" id="KW-0378">Hydrolase</keyword>
<gene>
    <name evidence="7" type="ORF">HGD76_09150</name>
</gene>
<keyword evidence="3" id="KW-0443">Lipid metabolism</keyword>
<evidence type="ECO:0000313" key="8">
    <source>
        <dbReference type="Proteomes" id="UP000502433"/>
    </source>
</evidence>
<reference evidence="7 8" key="1">
    <citation type="submission" date="2020-04" db="EMBL/GenBank/DDBJ databases">
        <title>Genome-Wide Identification of 5-Methylcytosine Sites in Bacterial Genomes By High-Throughput Sequencing of MspJI Restriction Fragments.</title>
        <authorList>
            <person name="Wu V."/>
        </authorList>
    </citation>
    <scope>NUCLEOTIDE SEQUENCE [LARGE SCALE GENOMIC DNA]</scope>
    <source>
        <strain evidence="7 8">CCAP 1403/13f</strain>
    </source>
</reference>
<dbReference type="AlphaFoldDB" id="A0A6H2BYR3"/>
<keyword evidence="4" id="KW-0732">Signal</keyword>
<dbReference type="SUPFAM" id="SSF53474">
    <property type="entry name" value="alpha/beta-Hydrolases"/>
    <property type="match status" value="1"/>
</dbReference>